<keyword evidence="4" id="KW-1185">Reference proteome</keyword>
<dbReference type="KEGG" id="bse:Bsel_0518"/>
<feature type="compositionally biased region" description="Polar residues" evidence="1">
    <location>
        <begin position="40"/>
        <end position="50"/>
    </location>
</feature>
<keyword evidence="2" id="KW-0732">Signal</keyword>
<evidence type="ECO:0000256" key="1">
    <source>
        <dbReference type="SAM" id="MobiDB-lite"/>
    </source>
</evidence>
<feature type="chain" id="PRO_5003090963" description="Lipoprotein" evidence="2">
    <location>
        <begin position="21"/>
        <end position="236"/>
    </location>
</feature>
<evidence type="ECO:0000313" key="4">
    <source>
        <dbReference type="Proteomes" id="UP000000271"/>
    </source>
</evidence>
<evidence type="ECO:0008006" key="5">
    <source>
        <dbReference type="Google" id="ProtNLM"/>
    </source>
</evidence>
<dbReference type="OrthoDB" id="2969875at2"/>
<feature type="signal peptide" evidence="2">
    <location>
        <begin position="1"/>
        <end position="20"/>
    </location>
</feature>
<accession>D6XXY1</accession>
<name>D6XXY1_BACIE</name>
<organism evidence="3 4">
    <name type="scientific">Bacillus selenitireducens (strain ATCC 700615 / DSM 15326 / MLS10)</name>
    <dbReference type="NCBI Taxonomy" id="439292"/>
    <lineage>
        <taxon>Bacteria</taxon>
        <taxon>Bacillati</taxon>
        <taxon>Bacillota</taxon>
        <taxon>Bacilli</taxon>
        <taxon>Bacillales</taxon>
        <taxon>Bacillaceae</taxon>
        <taxon>Salisediminibacterium</taxon>
    </lineage>
</organism>
<dbReference type="EMBL" id="CP001791">
    <property type="protein sequence ID" value="ADH98054.1"/>
    <property type="molecule type" value="Genomic_DNA"/>
</dbReference>
<protein>
    <recommendedName>
        <fullName evidence="5">Lipoprotein</fullName>
    </recommendedName>
</protein>
<reference evidence="3" key="1">
    <citation type="submission" date="2009-10" db="EMBL/GenBank/DDBJ databases">
        <title>Complete sequence of Bacillus selenitireducens MLS10.</title>
        <authorList>
            <consortium name="US DOE Joint Genome Institute"/>
            <person name="Lucas S."/>
            <person name="Copeland A."/>
            <person name="Lapidus A."/>
            <person name="Glavina del Rio T."/>
            <person name="Dalin E."/>
            <person name="Tice H."/>
            <person name="Bruce D."/>
            <person name="Goodwin L."/>
            <person name="Pitluck S."/>
            <person name="Sims D."/>
            <person name="Brettin T."/>
            <person name="Detter J.C."/>
            <person name="Han C."/>
            <person name="Larimer F."/>
            <person name="Land M."/>
            <person name="Hauser L."/>
            <person name="Kyrpides N."/>
            <person name="Ovchinnikova G."/>
            <person name="Stolz J."/>
        </authorList>
    </citation>
    <scope>NUCLEOTIDE SEQUENCE [LARGE SCALE GENOMIC DNA]</scope>
    <source>
        <strain evidence="3">MLS10</strain>
    </source>
</reference>
<proteinExistence type="predicted"/>
<dbReference type="RefSeq" id="WP_013171483.1">
    <property type="nucleotide sequence ID" value="NC_014219.1"/>
</dbReference>
<dbReference type="Proteomes" id="UP000000271">
    <property type="component" value="Chromosome"/>
</dbReference>
<gene>
    <name evidence="3" type="ordered locus">Bsel_0518</name>
</gene>
<dbReference type="PROSITE" id="PS51257">
    <property type="entry name" value="PROKAR_LIPOPROTEIN"/>
    <property type="match status" value="1"/>
</dbReference>
<sequence length="236" mass="24752">MMKATVKMMSVAAFVPLALAACAPDNDGNDGLNGEDPESGNGNANSQNEGPDSGADAGEVEEMADEYGLDVSVSGDTDGEAPDVTLEELEEAFASFVIATEAEVLEFLSSPNEGEGEQSGEGTADYAIPGVEAEQVDTTVEVSFSYELDGDLDDASRFPTFADVMDIQSEMPDAGILSWEESAVDSEIEGAGTIAEFHSEGEWSLHATYDGLSVEASETDEWIAEFSTSTLAGIEE</sequence>
<feature type="region of interest" description="Disordered" evidence="1">
    <location>
        <begin position="25"/>
        <end position="64"/>
    </location>
</feature>
<evidence type="ECO:0000313" key="3">
    <source>
        <dbReference type="EMBL" id="ADH98054.1"/>
    </source>
</evidence>
<dbReference type="HOGENOM" id="CLU_1173580_0_0_9"/>
<dbReference type="AlphaFoldDB" id="D6XXY1"/>
<evidence type="ECO:0000256" key="2">
    <source>
        <dbReference type="SAM" id="SignalP"/>
    </source>
</evidence>